<keyword evidence="1" id="KW-1133">Transmembrane helix</keyword>
<evidence type="ECO:0000313" key="3">
    <source>
        <dbReference type="Proteomes" id="UP000199476"/>
    </source>
</evidence>
<keyword evidence="3" id="KW-1185">Reference proteome</keyword>
<feature type="transmembrane region" description="Helical" evidence="1">
    <location>
        <begin position="20"/>
        <end position="38"/>
    </location>
</feature>
<name>A0A1G9U9Q3_9FIRM</name>
<dbReference type="Proteomes" id="UP000199476">
    <property type="component" value="Unassembled WGS sequence"/>
</dbReference>
<gene>
    <name evidence="2" type="ORF">SAMN04488692_1661</name>
</gene>
<dbReference type="AlphaFoldDB" id="A0A1G9U9Q3"/>
<keyword evidence="1" id="KW-0812">Transmembrane</keyword>
<proteinExistence type="predicted"/>
<sequence length="252" mass="29258">MKNFKAIFSTEKGMTLVEVVVAIVILSGLIFTFTNIFVEGIRTRMEERERSRGVEELSSIMEEIIEIDREDIDECDENGDDLESKIEEDIITDNNADDNYAKIKVNGCRVTIEYFYEDEASIEMTTYISLEEEKEEVADVLITDQFNVDINVYVNGDDEIKNIDAYGIDENIEEDIEDHINLNDKLEITGDWIIEDNHKVEIEIEADEVDEVEFTDDWTFDDNSDINFDIEADESEIIFDENWTYVNSEDID</sequence>
<feature type="non-terminal residue" evidence="2">
    <location>
        <position position="252"/>
    </location>
</feature>
<dbReference type="EMBL" id="FNGO01000066">
    <property type="protein sequence ID" value="SDM56552.1"/>
    <property type="molecule type" value="Genomic_DNA"/>
</dbReference>
<dbReference type="NCBIfam" id="TIGR02532">
    <property type="entry name" value="IV_pilin_GFxxxE"/>
    <property type="match status" value="1"/>
</dbReference>
<reference evidence="2 3" key="1">
    <citation type="submission" date="2016-10" db="EMBL/GenBank/DDBJ databases">
        <authorList>
            <person name="de Groot N.N."/>
        </authorList>
    </citation>
    <scope>NUCLEOTIDE SEQUENCE [LARGE SCALE GENOMIC DNA]</scope>
    <source>
        <strain evidence="2 3">SLAS-1</strain>
    </source>
</reference>
<evidence type="ECO:0000256" key="1">
    <source>
        <dbReference type="SAM" id="Phobius"/>
    </source>
</evidence>
<protein>
    <submittedName>
        <fullName evidence="2">Prepilin-type N-terminal cleavage/methylation domain-containing protein</fullName>
    </submittedName>
</protein>
<dbReference type="Pfam" id="PF07963">
    <property type="entry name" value="N_methyl"/>
    <property type="match status" value="1"/>
</dbReference>
<dbReference type="InterPro" id="IPR012902">
    <property type="entry name" value="N_methyl_site"/>
</dbReference>
<organism evidence="2 3">
    <name type="scientific">Halarsenatibacter silvermanii</name>
    <dbReference type="NCBI Taxonomy" id="321763"/>
    <lineage>
        <taxon>Bacteria</taxon>
        <taxon>Bacillati</taxon>
        <taxon>Bacillota</taxon>
        <taxon>Clostridia</taxon>
        <taxon>Halanaerobiales</taxon>
        <taxon>Halarsenatibacteraceae</taxon>
        <taxon>Halarsenatibacter</taxon>
    </lineage>
</organism>
<keyword evidence="1" id="KW-0472">Membrane</keyword>
<evidence type="ECO:0000313" key="2">
    <source>
        <dbReference type="EMBL" id="SDM56552.1"/>
    </source>
</evidence>
<accession>A0A1G9U9Q3</accession>
<dbReference type="RefSeq" id="WP_143423115.1">
    <property type="nucleotide sequence ID" value="NZ_FNGO01000066.1"/>
</dbReference>